<evidence type="ECO:0000256" key="1">
    <source>
        <dbReference type="SAM" id="Phobius"/>
    </source>
</evidence>
<organism evidence="2 3">
    <name type="scientific">Kocuria palustris PEL</name>
    <dbReference type="NCBI Taxonomy" id="1236550"/>
    <lineage>
        <taxon>Bacteria</taxon>
        <taxon>Bacillati</taxon>
        <taxon>Actinomycetota</taxon>
        <taxon>Actinomycetes</taxon>
        <taxon>Micrococcales</taxon>
        <taxon>Micrococcaceae</taxon>
        <taxon>Kocuria</taxon>
    </lineage>
</organism>
<keyword evidence="1" id="KW-1133">Transmembrane helix</keyword>
<evidence type="ECO:0000313" key="2">
    <source>
        <dbReference type="EMBL" id="EME37153.1"/>
    </source>
</evidence>
<keyword evidence="1" id="KW-0812">Transmembrane</keyword>
<proteinExistence type="predicted"/>
<keyword evidence="3" id="KW-1185">Reference proteome</keyword>
<dbReference type="InterPro" id="IPR005325">
    <property type="entry name" value="DUF308_memb"/>
</dbReference>
<dbReference type="AlphaFoldDB" id="M2XWG2"/>
<evidence type="ECO:0008006" key="4">
    <source>
        <dbReference type="Google" id="ProtNLM"/>
    </source>
</evidence>
<evidence type="ECO:0000313" key="3">
    <source>
        <dbReference type="Proteomes" id="UP000009877"/>
    </source>
</evidence>
<gene>
    <name evidence="2" type="ORF">C884_02067</name>
</gene>
<dbReference type="RefSeq" id="WP_006214077.1">
    <property type="nucleotide sequence ID" value="NZ_ANHZ02000005.1"/>
</dbReference>
<feature type="transmembrane region" description="Helical" evidence="1">
    <location>
        <begin position="36"/>
        <end position="58"/>
    </location>
</feature>
<dbReference type="Pfam" id="PF03729">
    <property type="entry name" value="DUF308"/>
    <property type="match status" value="1"/>
</dbReference>
<feature type="transmembrane region" description="Helical" evidence="1">
    <location>
        <begin position="70"/>
        <end position="94"/>
    </location>
</feature>
<name>M2XWG2_9MICC</name>
<dbReference type="EMBL" id="ANHZ02000005">
    <property type="protein sequence ID" value="EME37153.1"/>
    <property type="molecule type" value="Genomic_DNA"/>
</dbReference>
<feature type="transmembrane region" description="Helical" evidence="1">
    <location>
        <begin position="133"/>
        <end position="151"/>
    </location>
</feature>
<dbReference type="STRING" id="71999.KPaMU14_11820"/>
<feature type="transmembrane region" description="Helical" evidence="1">
    <location>
        <begin position="157"/>
        <end position="176"/>
    </location>
</feature>
<comment type="caution">
    <text evidence="2">The sequence shown here is derived from an EMBL/GenBank/DDBJ whole genome shotgun (WGS) entry which is preliminary data.</text>
</comment>
<dbReference type="Proteomes" id="UP000009877">
    <property type="component" value="Unassembled WGS sequence"/>
</dbReference>
<accession>M2XWG2</accession>
<reference evidence="2 3" key="1">
    <citation type="journal article" date="2014" name="Genome Announc.">
        <title>Draft Genome Sequence of Kocuria palustris PEL.</title>
        <authorList>
            <person name="Sharma G."/>
            <person name="Khatri I."/>
            <person name="Subramanian S."/>
        </authorList>
    </citation>
    <scope>NUCLEOTIDE SEQUENCE [LARGE SCALE GENOMIC DNA]</scope>
    <source>
        <strain evidence="2 3">PEL</strain>
    </source>
</reference>
<keyword evidence="1" id="KW-0472">Membrane</keyword>
<sequence>MSYEPAALRGLVAPTLVRALLTLAFAACTIFVTDPSLGFSIWLLGLWMAAVGACVLWGDLRSRDHESLDLGGLATVPRSTGIMWVLGGIAVVMIPSTAEMLALVASVVLFLVGLPEGWLGTSRRGLHPLAKDWQIVGLVTAAAAIGVLLVAGLGPHAILGVVGGAAIISGVLLLLAGLTLRHESRSCGVPADPDPRGAE</sequence>
<protein>
    <recommendedName>
        <fullName evidence="4">Integral membrane protein</fullName>
    </recommendedName>
</protein>